<gene>
    <name evidence="2" type="ORF">HELGO_WM31920</name>
</gene>
<feature type="transmembrane region" description="Helical" evidence="1">
    <location>
        <begin position="28"/>
        <end position="47"/>
    </location>
</feature>
<keyword evidence="1" id="KW-1133">Transmembrane helix</keyword>
<protein>
    <submittedName>
        <fullName evidence="2">Conserved hypothetical membrane protein</fullName>
    </submittedName>
</protein>
<dbReference type="SUPFAM" id="SSF55961">
    <property type="entry name" value="Bet v1-like"/>
    <property type="match status" value="1"/>
</dbReference>
<dbReference type="AlphaFoldDB" id="A0A6S6S7X1"/>
<dbReference type="InterPro" id="IPR023393">
    <property type="entry name" value="START-like_dom_sf"/>
</dbReference>
<feature type="transmembrane region" description="Helical" evidence="1">
    <location>
        <begin position="81"/>
        <end position="102"/>
    </location>
</feature>
<name>A0A6S6S7X1_9BACT</name>
<dbReference type="EMBL" id="CACVAQ010000075">
    <property type="protein sequence ID" value="CAA6802336.1"/>
    <property type="molecule type" value="Genomic_DNA"/>
</dbReference>
<organism evidence="2">
    <name type="scientific">uncultured Aureispira sp</name>
    <dbReference type="NCBI Taxonomy" id="1331704"/>
    <lineage>
        <taxon>Bacteria</taxon>
        <taxon>Pseudomonadati</taxon>
        <taxon>Bacteroidota</taxon>
        <taxon>Saprospiria</taxon>
        <taxon>Saprospirales</taxon>
        <taxon>Saprospiraceae</taxon>
        <taxon>Aureispira</taxon>
        <taxon>environmental samples</taxon>
    </lineage>
</organism>
<feature type="transmembrane region" description="Helical" evidence="1">
    <location>
        <begin position="5"/>
        <end position="22"/>
    </location>
</feature>
<keyword evidence="1" id="KW-0812">Transmembrane</keyword>
<proteinExistence type="predicted"/>
<evidence type="ECO:0000256" key="1">
    <source>
        <dbReference type="SAM" id="Phobius"/>
    </source>
</evidence>
<feature type="transmembrane region" description="Helical" evidence="1">
    <location>
        <begin position="56"/>
        <end position="75"/>
    </location>
</feature>
<reference evidence="2" key="1">
    <citation type="submission" date="2020-01" db="EMBL/GenBank/DDBJ databases">
        <authorList>
            <person name="Meier V. D."/>
            <person name="Meier V D."/>
        </authorList>
    </citation>
    <scope>NUCLEOTIDE SEQUENCE</scope>
    <source>
        <strain evidence="2">HLG_WM_MAG_10</strain>
    </source>
</reference>
<keyword evidence="1" id="KW-0472">Membrane</keyword>
<evidence type="ECO:0000313" key="2">
    <source>
        <dbReference type="EMBL" id="CAA6802336.1"/>
    </source>
</evidence>
<sequence length="307" mass="34765">MDKNFTIAAILTFSFLSLGFLLLHNGLFGYGISFFVFLPFILGYLLGGSKTKKRSLLGFAFSFVIACFLLIEGGLEGMVCILMAMPLILISVGIGMLLKMIFSDLIGFVKKKEQDDSVLDDDILKSSILPFCILSMVGFAEQQLTKNANEVVEVRSEIILPYTPMQVYDAIKTVDTLDAEKPFLMQLDLPLPQKCILEAEEVGALRTCYFKGGGTITEQVTELEKGKVLRMDVLDYQLTGRTWLGFREAIYTFEALEDGTCKMARITSYTSELYPRVYWEPLERVGVQQEHEYVFRNLQKDLKREHN</sequence>
<accession>A0A6S6S7X1</accession>
<dbReference type="Gene3D" id="3.30.530.20">
    <property type="match status" value="1"/>
</dbReference>